<feature type="transmembrane region" description="Helical" evidence="5">
    <location>
        <begin position="258"/>
        <end position="275"/>
    </location>
</feature>
<accession>A0A7G3AYY2</accession>
<feature type="transmembrane region" description="Helical" evidence="5">
    <location>
        <begin position="91"/>
        <end position="114"/>
    </location>
</feature>
<dbReference type="Gene3D" id="3.30.750.24">
    <property type="entry name" value="STAS domain"/>
    <property type="match status" value="1"/>
</dbReference>
<dbReference type="AlphaFoldDB" id="A0A7G3AYY2"/>
<evidence type="ECO:0000256" key="2">
    <source>
        <dbReference type="ARBA" id="ARBA00022692"/>
    </source>
</evidence>
<dbReference type="InterPro" id="IPR036513">
    <property type="entry name" value="STAS_dom_sf"/>
</dbReference>
<evidence type="ECO:0000259" key="6">
    <source>
        <dbReference type="PROSITE" id="PS50801"/>
    </source>
</evidence>
<dbReference type="PANTHER" id="PTHR11814">
    <property type="entry name" value="SULFATE TRANSPORTER"/>
    <property type="match status" value="1"/>
</dbReference>
<feature type="domain" description="STAS" evidence="6">
    <location>
        <begin position="335"/>
        <end position="403"/>
    </location>
</feature>
<evidence type="ECO:0000256" key="5">
    <source>
        <dbReference type="SAM" id="Phobius"/>
    </source>
</evidence>
<evidence type="ECO:0000256" key="3">
    <source>
        <dbReference type="ARBA" id="ARBA00022989"/>
    </source>
</evidence>
<comment type="subcellular location">
    <subcellularLocation>
        <location evidence="1">Membrane</location>
        <topology evidence="1">Multi-pass membrane protein</topology>
    </subcellularLocation>
</comment>
<feature type="transmembrane region" description="Helical" evidence="5">
    <location>
        <begin position="287"/>
        <end position="318"/>
    </location>
</feature>
<protein>
    <submittedName>
        <fullName evidence="7">Putative sulfate transporter</fullName>
    </submittedName>
</protein>
<evidence type="ECO:0000256" key="4">
    <source>
        <dbReference type="ARBA" id="ARBA00023136"/>
    </source>
</evidence>
<keyword evidence="3 5" id="KW-1133">Transmembrane helix</keyword>
<reference evidence="7" key="1">
    <citation type="journal article" date="2020" name="BMC">
        <title>Leishmania infection induces a limited differential gene expression in the sand fly midgut.</title>
        <authorList>
            <person name="Coutinho-Abreu I.V."/>
            <person name="Serafim T.D."/>
            <person name="Meneses C."/>
            <person name="Kamhawi S."/>
            <person name="Oliveira F."/>
            <person name="Valenzuela J.G."/>
        </authorList>
    </citation>
    <scope>NUCLEOTIDE SEQUENCE</scope>
    <source>
        <strain evidence="7">Jacobina</strain>
        <tissue evidence="7">Midgut</tissue>
    </source>
</reference>
<name>A0A7G3AYY2_LUTLO</name>
<evidence type="ECO:0000256" key="1">
    <source>
        <dbReference type="ARBA" id="ARBA00004141"/>
    </source>
</evidence>
<dbReference type="PROSITE" id="PS50801">
    <property type="entry name" value="STAS"/>
    <property type="match status" value="1"/>
</dbReference>
<dbReference type="EMBL" id="GITU01008797">
    <property type="protein sequence ID" value="MBC1177500.1"/>
    <property type="molecule type" value="Transcribed_RNA"/>
</dbReference>
<feature type="transmembrane region" description="Helical" evidence="5">
    <location>
        <begin position="233"/>
        <end position="253"/>
    </location>
</feature>
<proteinExistence type="predicted"/>
<dbReference type="GO" id="GO:0016020">
    <property type="term" value="C:membrane"/>
    <property type="evidence" value="ECO:0007669"/>
    <property type="project" value="UniProtKB-SubCell"/>
</dbReference>
<dbReference type="SUPFAM" id="SSF52091">
    <property type="entry name" value="SpoIIaa-like"/>
    <property type="match status" value="1"/>
</dbReference>
<dbReference type="InterPro" id="IPR002645">
    <property type="entry name" value="STAS_dom"/>
</dbReference>
<evidence type="ECO:0000313" key="7">
    <source>
        <dbReference type="EMBL" id="MBC1177500.1"/>
    </source>
</evidence>
<dbReference type="VEuPathDB" id="VectorBase:LLONM1_010773"/>
<feature type="transmembrane region" description="Helical" evidence="5">
    <location>
        <begin position="193"/>
        <end position="213"/>
    </location>
</feature>
<keyword evidence="4 5" id="KW-0472">Membrane</keyword>
<dbReference type="InterPro" id="IPR011547">
    <property type="entry name" value="SLC26A/SulP_dom"/>
</dbReference>
<dbReference type="InterPro" id="IPR001902">
    <property type="entry name" value="SLC26A/SulP_fam"/>
</dbReference>
<sequence length="442" mass="48264">MAILHLGFLVQFISIPVTVGFCTAAALTIATAQVKSLLGLPGRGNEFIESWQSVFEHIGDIKLWDTLLGVSSIILLLLLRKTKDIPKYKTFFKFVSISRNAIIVIIGTLLAFLLEKFNGEVPFALTGSVASGFPPFTPPPFTTTIGNDTLNFQEMVAELGTSIISVPVISVLEIVAVAKAFSLGKNVDATQEMIALGFSNILASFVASIPLSGSFTRSALNNACGVCTTGGGILTGIIVLLAIGFLTTTFYYIPKASLASVIMVAMYFMIDFGALRDIWRTRRVDIIPFLVTVIACLVWGVDLGIVAGIASNLLFIIYDTARPRIQFKWFKVDNDEILVVTPNQSLIFSSAEHFKNRLTKKVIAQSNPNLLVIIDGHFVQKIDTTAAQNMYSAVRSLTDLCRGMIFWNWSSQAQGAAWRLNRAFGALFRDATSLEELLRGVK</sequence>
<feature type="transmembrane region" description="Helical" evidence="5">
    <location>
        <begin position="61"/>
        <end position="79"/>
    </location>
</feature>
<dbReference type="Pfam" id="PF00916">
    <property type="entry name" value="Sulfate_transp"/>
    <property type="match status" value="1"/>
</dbReference>
<keyword evidence="2 5" id="KW-0812">Transmembrane</keyword>
<organism evidence="7">
    <name type="scientific">Lutzomyia longipalpis</name>
    <name type="common">Sand fly</name>
    <dbReference type="NCBI Taxonomy" id="7200"/>
    <lineage>
        <taxon>Eukaryota</taxon>
        <taxon>Metazoa</taxon>
        <taxon>Ecdysozoa</taxon>
        <taxon>Arthropoda</taxon>
        <taxon>Hexapoda</taxon>
        <taxon>Insecta</taxon>
        <taxon>Pterygota</taxon>
        <taxon>Neoptera</taxon>
        <taxon>Endopterygota</taxon>
        <taxon>Diptera</taxon>
        <taxon>Nematocera</taxon>
        <taxon>Psychodoidea</taxon>
        <taxon>Psychodidae</taxon>
        <taxon>Lutzomyia</taxon>
        <taxon>Lutzomyia</taxon>
    </lineage>
</organism>
<dbReference type="GO" id="GO:0055085">
    <property type="term" value="P:transmembrane transport"/>
    <property type="evidence" value="ECO:0007669"/>
    <property type="project" value="InterPro"/>
</dbReference>